<dbReference type="PROSITE" id="PS51192">
    <property type="entry name" value="HELICASE_ATP_BIND_1"/>
    <property type="match status" value="1"/>
</dbReference>
<gene>
    <name evidence="4" type="primary">DHX34_1</name>
    <name evidence="4" type="ORF">MS3_00006373</name>
</gene>
<dbReference type="EMBL" id="AMPZ03000004">
    <property type="protein sequence ID" value="KAH9584956.1"/>
    <property type="molecule type" value="Genomic_DNA"/>
</dbReference>
<keyword evidence="2" id="KW-0067">ATP-binding</keyword>
<dbReference type="InterPro" id="IPR011545">
    <property type="entry name" value="DEAD/DEAH_box_helicase_dom"/>
</dbReference>
<dbReference type="Pfam" id="PF00270">
    <property type="entry name" value="DEAD"/>
    <property type="match status" value="1"/>
</dbReference>
<keyword evidence="1" id="KW-0378">Hydrolase</keyword>
<evidence type="ECO:0000313" key="5">
    <source>
        <dbReference type="Proteomes" id="UP000471633"/>
    </source>
</evidence>
<evidence type="ECO:0000313" key="4">
    <source>
        <dbReference type="EMBL" id="KAH9584956.1"/>
    </source>
</evidence>
<comment type="caution">
    <text evidence="4">The sequence shown here is derived from an EMBL/GenBank/DDBJ whole genome shotgun (WGS) entry which is preliminary data.</text>
</comment>
<evidence type="ECO:0000259" key="3">
    <source>
        <dbReference type="PROSITE" id="PS51192"/>
    </source>
</evidence>
<reference evidence="4" key="2">
    <citation type="journal article" date="2019" name="Gigascience">
        <title>High-quality Schistosoma haematobium genome achieved by single-molecule and long-range sequencing.</title>
        <authorList>
            <person name="Stroehlein A.J."/>
            <person name="Korhonen P.K."/>
            <person name="Chong T.M."/>
            <person name="Lim Y.L."/>
            <person name="Chan K.G."/>
            <person name="Webster B."/>
            <person name="Rollinson D."/>
            <person name="Brindley P.J."/>
            <person name="Gasser R.B."/>
            <person name="Young N.D."/>
        </authorList>
    </citation>
    <scope>NUCLEOTIDE SEQUENCE</scope>
</reference>
<accession>A0A922IQP4</accession>
<reference evidence="4" key="3">
    <citation type="submission" date="2021-06" db="EMBL/GenBank/DDBJ databases">
        <title>Chromosome-level genome assembly for S. haematobium.</title>
        <authorList>
            <person name="Stroehlein A.J."/>
        </authorList>
    </citation>
    <scope>NUCLEOTIDE SEQUENCE</scope>
</reference>
<dbReference type="GeneID" id="24594679"/>
<dbReference type="GO" id="GO:0005524">
    <property type="term" value="F:ATP binding"/>
    <property type="evidence" value="ECO:0007669"/>
    <property type="project" value="InterPro"/>
</dbReference>
<reference evidence="4" key="1">
    <citation type="journal article" date="2012" name="Nat. Genet.">
        <title>Whole-genome sequence of Schistosoma haematobium.</title>
        <authorList>
            <person name="Young N.D."/>
            <person name="Jex A.R."/>
            <person name="Li B."/>
            <person name="Liu S."/>
            <person name="Yang L."/>
            <person name="Xiong Z."/>
            <person name="Li Y."/>
            <person name="Cantacessi C."/>
            <person name="Hall R.S."/>
            <person name="Xu X."/>
            <person name="Chen F."/>
            <person name="Wu X."/>
            <person name="Zerlotini A."/>
            <person name="Oliveira G."/>
            <person name="Hofmann A."/>
            <person name="Zhang G."/>
            <person name="Fang X."/>
            <person name="Kang Y."/>
            <person name="Campbell B.E."/>
            <person name="Loukas A."/>
            <person name="Ranganathan S."/>
            <person name="Rollinson D."/>
            <person name="Rinaldi G."/>
            <person name="Brindley P.J."/>
            <person name="Yang H."/>
            <person name="Wang J."/>
            <person name="Wang J."/>
            <person name="Gasser R.B."/>
        </authorList>
    </citation>
    <scope>NUCLEOTIDE SEQUENCE</scope>
</reference>
<sequence length="118" mass="14054">MLNERGSKVGYQVRFERSRTKATRILFLTEGLLLRQMQMDPFLSDYDVIVLDEVHERHWQTDCLLGLVKCLIVVRPKLRVVLMSATINVNTFAKFFNDCPIIQVNFFYFRINLWHKMI</sequence>
<dbReference type="RefSeq" id="XP_051067691.1">
    <property type="nucleotide sequence ID" value="XM_051214509.1"/>
</dbReference>
<dbReference type="GO" id="GO:0016787">
    <property type="term" value="F:hydrolase activity"/>
    <property type="evidence" value="ECO:0007669"/>
    <property type="project" value="UniProtKB-KW"/>
</dbReference>
<dbReference type="AlphaFoldDB" id="A0A922IQP4"/>
<dbReference type="GO" id="GO:0004386">
    <property type="term" value="F:helicase activity"/>
    <property type="evidence" value="ECO:0007669"/>
    <property type="project" value="UniProtKB-KW"/>
</dbReference>
<organism evidence="4 5">
    <name type="scientific">Schistosoma haematobium</name>
    <name type="common">Blood fluke</name>
    <dbReference type="NCBI Taxonomy" id="6185"/>
    <lineage>
        <taxon>Eukaryota</taxon>
        <taxon>Metazoa</taxon>
        <taxon>Spiralia</taxon>
        <taxon>Lophotrochozoa</taxon>
        <taxon>Platyhelminthes</taxon>
        <taxon>Trematoda</taxon>
        <taxon>Digenea</taxon>
        <taxon>Strigeidida</taxon>
        <taxon>Schistosomatoidea</taxon>
        <taxon>Schistosomatidae</taxon>
        <taxon>Schistosoma</taxon>
    </lineage>
</organism>
<dbReference type="InterPro" id="IPR014001">
    <property type="entry name" value="Helicase_ATP-bd"/>
</dbReference>
<proteinExistence type="predicted"/>
<dbReference type="InterPro" id="IPR027417">
    <property type="entry name" value="P-loop_NTPase"/>
</dbReference>
<keyword evidence="5" id="KW-1185">Reference proteome</keyword>
<feature type="domain" description="Helicase ATP-binding" evidence="3">
    <location>
        <begin position="1"/>
        <end position="105"/>
    </location>
</feature>
<dbReference type="Proteomes" id="UP000471633">
    <property type="component" value="Unassembled WGS sequence"/>
</dbReference>
<evidence type="ECO:0000256" key="1">
    <source>
        <dbReference type="ARBA" id="ARBA00022801"/>
    </source>
</evidence>
<keyword evidence="2" id="KW-0347">Helicase</keyword>
<dbReference type="FunFam" id="3.40.50.300:FF:001922">
    <property type="entry name" value="DEAH (Asp-Glu-Ala-His) box polypeptide 29"/>
    <property type="match status" value="1"/>
</dbReference>
<dbReference type="GO" id="GO:0003723">
    <property type="term" value="F:RNA binding"/>
    <property type="evidence" value="ECO:0007669"/>
    <property type="project" value="TreeGrafter"/>
</dbReference>
<reference evidence="4" key="4">
    <citation type="journal article" date="2022" name="PLoS Pathog.">
        <title>Chromosome-level genome of Schistosoma haematobium underpins genome-wide explorations of molecular variation.</title>
        <authorList>
            <person name="Stroehlein A.J."/>
            <person name="Korhonen P.K."/>
            <person name="Lee V.V."/>
            <person name="Ralph S.A."/>
            <person name="Mentink-Kane M."/>
            <person name="You H."/>
            <person name="McManus D.P."/>
            <person name="Tchuente L.T."/>
            <person name="Stothard J.R."/>
            <person name="Kaur P."/>
            <person name="Dudchenko O."/>
            <person name="Aiden E.L."/>
            <person name="Yang B."/>
            <person name="Yang H."/>
            <person name="Emery A.M."/>
            <person name="Webster B.L."/>
            <person name="Brindley P.J."/>
            <person name="Rollinson D."/>
            <person name="Chang B.C.H."/>
            <person name="Gasser R.B."/>
            <person name="Young N.D."/>
        </authorList>
    </citation>
    <scope>NUCLEOTIDE SEQUENCE</scope>
</reference>
<keyword evidence="2" id="KW-0547">Nucleotide-binding</keyword>
<evidence type="ECO:0000256" key="2">
    <source>
        <dbReference type="ARBA" id="ARBA00022806"/>
    </source>
</evidence>
<dbReference type="Gene3D" id="3.40.50.300">
    <property type="entry name" value="P-loop containing nucleotide triphosphate hydrolases"/>
    <property type="match status" value="1"/>
</dbReference>
<dbReference type="CTD" id="24594679"/>
<dbReference type="SUPFAM" id="SSF52540">
    <property type="entry name" value="P-loop containing nucleoside triphosphate hydrolases"/>
    <property type="match status" value="1"/>
</dbReference>
<protein>
    <submittedName>
        <fullName evidence="4">DEAH (Asp-Glu-Ala-His) box polypeptide 34, variant 3</fullName>
    </submittedName>
</protein>
<dbReference type="PANTHER" id="PTHR18934">
    <property type="entry name" value="ATP-DEPENDENT RNA HELICASE"/>
    <property type="match status" value="1"/>
</dbReference>
<name>A0A922IQP4_SCHHA</name>
<dbReference type="PANTHER" id="PTHR18934:SF221">
    <property type="entry name" value="ATP-DEPENDENT RNA HELICASE DHX34-RELATED"/>
    <property type="match status" value="1"/>
</dbReference>